<proteinExistence type="predicted"/>
<evidence type="ECO:0000313" key="1">
    <source>
        <dbReference type="EMBL" id="URZ10112.1"/>
    </source>
</evidence>
<protein>
    <submittedName>
        <fullName evidence="1">Uncharacterized protein</fullName>
    </submittedName>
</protein>
<dbReference type="STRING" id="84029.CROST_17050"/>
<reference evidence="1 2" key="1">
    <citation type="submission" date="2022-04" db="EMBL/GenBank/DDBJ databases">
        <title>Genome sequence of C. roseum typestrain.</title>
        <authorList>
            <person name="Poehlein A."/>
            <person name="Schoch T."/>
            <person name="Duerre P."/>
            <person name="Daniel R."/>
        </authorList>
    </citation>
    <scope>NUCLEOTIDE SEQUENCE [LARGE SCALE GENOMIC DNA]</scope>
    <source>
        <strain evidence="1 2">DSM 7320</strain>
    </source>
</reference>
<keyword evidence="2" id="KW-1185">Reference proteome</keyword>
<organism evidence="1 2">
    <name type="scientific">Clostridium felsineum</name>
    <dbReference type="NCBI Taxonomy" id="36839"/>
    <lineage>
        <taxon>Bacteria</taxon>
        <taxon>Bacillati</taxon>
        <taxon>Bacillota</taxon>
        <taxon>Clostridia</taxon>
        <taxon>Eubacteriales</taxon>
        <taxon>Clostridiaceae</taxon>
        <taxon>Clostridium</taxon>
    </lineage>
</organism>
<dbReference type="KEGG" id="crw:CROST_008200"/>
<dbReference type="Proteomes" id="UP000190951">
    <property type="component" value="Chromosome"/>
</dbReference>
<dbReference type="RefSeq" id="WP_242950870.1">
    <property type="nucleotide sequence ID" value="NZ_CP096983.1"/>
</dbReference>
<dbReference type="AlphaFoldDB" id="A0A1S8LZU4"/>
<dbReference type="EMBL" id="CP096983">
    <property type="protein sequence ID" value="URZ10112.1"/>
    <property type="molecule type" value="Genomic_DNA"/>
</dbReference>
<accession>A0A1S8LZU4</accession>
<evidence type="ECO:0000313" key="2">
    <source>
        <dbReference type="Proteomes" id="UP000190951"/>
    </source>
</evidence>
<gene>
    <name evidence="1" type="ORF">CROST_008200</name>
</gene>
<sequence>MKFNYPCFGIMKKIYYVKSKLYEYEFQLKIYFEDKIYGVYVYKNRDSKGNKYIEFMTIIKDDFTESEVNLLKMIHNKLKFNKKIKGRYVRLEDIGKTDLKMETYNCLENNELKKEYTNIDYFTWWLFKNKGIGVRSPAINKLSREIG</sequence>
<name>A0A1S8LZU4_9CLOT</name>